<comment type="caution">
    <text evidence="2">The sequence shown here is derived from an EMBL/GenBank/DDBJ whole genome shotgun (WGS) entry which is preliminary data.</text>
</comment>
<sequence>MNSETRRTFRMAAVVFALCGVSMLLTSSAIAAGALWLSAAIIFIVTCVSSRTAPK</sequence>
<dbReference type="Proteomes" id="UP000498740">
    <property type="component" value="Unassembled WGS sequence"/>
</dbReference>
<dbReference type="EMBL" id="BLWD01000002">
    <property type="protein sequence ID" value="GFN09507.1"/>
    <property type="molecule type" value="Genomic_DNA"/>
</dbReference>
<dbReference type="RefSeq" id="WP_158706498.1">
    <property type="nucleotide sequence ID" value="NZ_BMUG01000005.1"/>
</dbReference>
<dbReference type="AlphaFoldDB" id="A0A7J0D628"/>
<proteinExistence type="predicted"/>
<feature type="transmembrane region" description="Helical" evidence="1">
    <location>
        <begin position="12"/>
        <end position="45"/>
    </location>
</feature>
<gene>
    <name evidence="2" type="ORF">Smic_80630</name>
</gene>
<accession>A0A7J0D628</accession>
<keyword evidence="1" id="KW-0472">Membrane</keyword>
<evidence type="ECO:0000313" key="2">
    <source>
        <dbReference type="EMBL" id="GFN09507.1"/>
    </source>
</evidence>
<evidence type="ECO:0000256" key="1">
    <source>
        <dbReference type="SAM" id="Phobius"/>
    </source>
</evidence>
<evidence type="ECO:0000313" key="3">
    <source>
        <dbReference type="Proteomes" id="UP000498740"/>
    </source>
</evidence>
<reference evidence="2 3" key="1">
    <citation type="submission" date="2020-05" db="EMBL/GenBank/DDBJ databases">
        <title>Whole genome shotgun sequence of Streptomyces microflavus NBRC 13062.</title>
        <authorList>
            <person name="Komaki H."/>
            <person name="Tamura T."/>
        </authorList>
    </citation>
    <scope>NUCLEOTIDE SEQUENCE [LARGE SCALE GENOMIC DNA]</scope>
    <source>
        <strain evidence="2 3">NBRC 13062</strain>
    </source>
</reference>
<protein>
    <submittedName>
        <fullName evidence="2">Uncharacterized protein</fullName>
    </submittedName>
</protein>
<name>A0A7J0D628_STRMI</name>
<keyword evidence="1" id="KW-0812">Transmembrane</keyword>
<keyword evidence="1" id="KW-1133">Transmembrane helix</keyword>
<organism evidence="2 3">
    <name type="scientific">Streptomyces microflavus</name>
    <name type="common">Streptomyces lipmanii</name>
    <dbReference type="NCBI Taxonomy" id="1919"/>
    <lineage>
        <taxon>Bacteria</taxon>
        <taxon>Bacillati</taxon>
        <taxon>Actinomycetota</taxon>
        <taxon>Actinomycetes</taxon>
        <taxon>Kitasatosporales</taxon>
        <taxon>Streptomycetaceae</taxon>
        <taxon>Streptomyces</taxon>
    </lineage>
</organism>